<dbReference type="GO" id="GO:0017102">
    <property type="term" value="C:methionyl glutamyl tRNA synthetase complex"/>
    <property type="evidence" value="ECO:0007669"/>
    <property type="project" value="TreeGrafter"/>
</dbReference>
<dbReference type="InterPro" id="IPR011035">
    <property type="entry name" value="Ribosomal_bL25/Gln-tRNA_synth"/>
</dbReference>
<keyword evidence="6 12" id="KW-0547">Nucleotide-binding</keyword>
<evidence type="ECO:0000256" key="2">
    <source>
        <dbReference type="ARBA" id="ARBA00008927"/>
    </source>
</evidence>
<comment type="caution">
    <text evidence="16">The sequence shown here is derived from an EMBL/GenBank/DDBJ whole genome shotgun (WGS) entry which is preliminary data.</text>
</comment>
<feature type="domain" description="Glutamyl/glutaminyl-tRNA synthetase class Ib anti-codon binding" evidence="14">
    <location>
        <begin position="50"/>
        <end position="129"/>
    </location>
</feature>
<evidence type="ECO:0000256" key="9">
    <source>
        <dbReference type="ARBA" id="ARBA00023146"/>
    </source>
</evidence>
<evidence type="ECO:0000256" key="10">
    <source>
        <dbReference type="ARBA" id="ARBA00030865"/>
    </source>
</evidence>
<evidence type="ECO:0000313" key="16">
    <source>
        <dbReference type="EMBL" id="CAF9909056.1"/>
    </source>
</evidence>
<dbReference type="InterPro" id="IPR020056">
    <property type="entry name" value="Rbsml_bL25/Gln-tRNA_synth_N"/>
</dbReference>
<evidence type="ECO:0000256" key="1">
    <source>
        <dbReference type="ARBA" id="ARBA00004496"/>
    </source>
</evidence>
<evidence type="ECO:0000256" key="7">
    <source>
        <dbReference type="ARBA" id="ARBA00022840"/>
    </source>
</evidence>
<evidence type="ECO:0000259" key="14">
    <source>
        <dbReference type="Pfam" id="PF03950"/>
    </source>
</evidence>
<dbReference type="Gene3D" id="2.40.240.10">
    <property type="entry name" value="Ribosomal Protein L25, Chain P"/>
    <property type="match status" value="1"/>
</dbReference>
<dbReference type="OrthoDB" id="10250478at2759"/>
<dbReference type="GO" id="GO:0005524">
    <property type="term" value="F:ATP binding"/>
    <property type="evidence" value="ECO:0007669"/>
    <property type="project" value="UniProtKB-KW"/>
</dbReference>
<dbReference type="Proteomes" id="UP000664534">
    <property type="component" value="Unassembled WGS sequence"/>
</dbReference>
<reference evidence="16" key="1">
    <citation type="submission" date="2021-03" db="EMBL/GenBank/DDBJ databases">
        <authorList>
            <person name="Tagirdzhanova G."/>
        </authorList>
    </citation>
    <scope>NUCLEOTIDE SEQUENCE</scope>
</reference>
<keyword evidence="4" id="KW-0963">Cytoplasm</keyword>
<protein>
    <recommendedName>
        <fullName evidence="3">glutamate--tRNA ligase</fullName>
        <ecNumber evidence="3">6.1.1.17</ecNumber>
    </recommendedName>
    <alternativeName>
        <fullName evidence="10">Glutamyl-tRNA synthetase</fullName>
    </alternativeName>
</protein>
<dbReference type="GO" id="GO:0004818">
    <property type="term" value="F:glutamate-tRNA ligase activity"/>
    <property type="evidence" value="ECO:0007669"/>
    <property type="project" value="UniProtKB-EC"/>
</dbReference>
<dbReference type="InterPro" id="IPR020061">
    <property type="entry name" value="Glu_tRNA_lig_a-bdl"/>
</dbReference>
<dbReference type="EMBL" id="CAJPDT010000005">
    <property type="protein sequence ID" value="CAF9909056.1"/>
    <property type="molecule type" value="Genomic_DNA"/>
</dbReference>
<accession>A0A8H3EKX8</accession>
<evidence type="ECO:0000259" key="15">
    <source>
        <dbReference type="Pfam" id="PF20974"/>
    </source>
</evidence>
<keyword evidence="17" id="KW-1185">Reference proteome</keyword>
<keyword evidence="7 12" id="KW-0067">ATP-binding</keyword>
<dbReference type="GO" id="GO:0005829">
    <property type="term" value="C:cytosol"/>
    <property type="evidence" value="ECO:0007669"/>
    <property type="project" value="TreeGrafter"/>
</dbReference>
<evidence type="ECO:0000256" key="8">
    <source>
        <dbReference type="ARBA" id="ARBA00022917"/>
    </source>
</evidence>
<dbReference type="InterPro" id="IPR020059">
    <property type="entry name" value="Glu/Gln-tRNA-synth_Ib_codon-bd"/>
</dbReference>
<keyword evidence="8 12" id="KW-0648">Protein biosynthesis</keyword>
<dbReference type="PANTHER" id="PTHR43097">
    <property type="entry name" value="GLUTAMINE-TRNA LIGASE"/>
    <property type="match status" value="1"/>
</dbReference>
<comment type="subcellular location">
    <subcellularLocation>
        <location evidence="1">Cytoplasm</location>
    </subcellularLocation>
</comment>
<evidence type="ECO:0000256" key="5">
    <source>
        <dbReference type="ARBA" id="ARBA00022598"/>
    </source>
</evidence>
<keyword evidence="9 12" id="KW-0030">Aminoacyl-tRNA synthetase</keyword>
<dbReference type="GO" id="GO:0006424">
    <property type="term" value="P:glutamyl-tRNA aminoacylation"/>
    <property type="evidence" value="ECO:0007669"/>
    <property type="project" value="TreeGrafter"/>
</dbReference>
<comment type="similarity">
    <text evidence="2">Belongs to the class-I aminoacyl-tRNA synthetase family. Glutamate--tRNA ligase type 2 subfamily.</text>
</comment>
<dbReference type="Pfam" id="PF00749">
    <property type="entry name" value="tRNA-synt_1c"/>
    <property type="match status" value="1"/>
</dbReference>
<comment type="catalytic activity">
    <reaction evidence="11">
        <text>tRNA(Glu) + L-glutamate + ATP = L-glutamyl-tRNA(Glu) + AMP + diphosphate</text>
        <dbReference type="Rhea" id="RHEA:23540"/>
        <dbReference type="Rhea" id="RHEA-COMP:9663"/>
        <dbReference type="Rhea" id="RHEA-COMP:9680"/>
        <dbReference type="ChEBI" id="CHEBI:29985"/>
        <dbReference type="ChEBI" id="CHEBI:30616"/>
        <dbReference type="ChEBI" id="CHEBI:33019"/>
        <dbReference type="ChEBI" id="CHEBI:78442"/>
        <dbReference type="ChEBI" id="CHEBI:78520"/>
        <dbReference type="ChEBI" id="CHEBI:456215"/>
        <dbReference type="EC" id="6.1.1.17"/>
    </reaction>
</comment>
<evidence type="ECO:0000256" key="3">
    <source>
        <dbReference type="ARBA" id="ARBA00012835"/>
    </source>
</evidence>
<dbReference type="EC" id="6.1.1.17" evidence="3"/>
<dbReference type="SUPFAM" id="SSF50715">
    <property type="entry name" value="Ribosomal protein L25-like"/>
    <property type="match status" value="1"/>
</dbReference>
<sequence>MPTLQGMRRRGMSMGALREFITKQGPSQNIVNQDWTQIWAINKKHIDPVAPRHTAVTISGIVEVIINGGFETAYIEYKSKHNKNPELGNKRIVHGKKILIDQEDAKSFSEDEEIILMNWGNAIVRKINRTMDSLNEAVTSLESDLHLQGDFKKTKNKITWLAQEQDLVPVHLVDFDHLITKDKLEKLDNPVDFLTPQTESRTEVLADCNVATLGTDDIIQFERRGYFRVDQPLLDGKPMVMFEIPTGKRK</sequence>
<dbReference type="Pfam" id="PF20974">
    <property type="entry name" value="tRNA-synt_1c_C2"/>
    <property type="match status" value="1"/>
</dbReference>
<dbReference type="InterPro" id="IPR050132">
    <property type="entry name" value="Gln/Glu-tRNA_Ligase"/>
</dbReference>
<dbReference type="AlphaFoldDB" id="A0A8H3EKX8"/>
<evidence type="ECO:0000256" key="4">
    <source>
        <dbReference type="ARBA" id="ARBA00022490"/>
    </source>
</evidence>
<dbReference type="SUPFAM" id="SSF52374">
    <property type="entry name" value="Nucleotidylyl transferase"/>
    <property type="match status" value="1"/>
</dbReference>
<name>A0A8H3EKX8_9LECA</name>
<evidence type="ECO:0000313" key="17">
    <source>
        <dbReference type="Proteomes" id="UP000664534"/>
    </source>
</evidence>
<evidence type="ECO:0000256" key="6">
    <source>
        <dbReference type="ARBA" id="ARBA00022741"/>
    </source>
</evidence>
<gene>
    <name evidence="16" type="ORF">IMSHALPRED_007581</name>
</gene>
<feature type="domain" description="Glutamyl/glutaminyl-tRNA synthetase class Ib catalytic" evidence="13">
    <location>
        <begin position="1"/>
        <end position="47"/>
    </location>
</feature>
<dbReference type="Gene3D" id="1.10.1160.10">
    <property type="entry name" value="Glutamyl-trna Synthetase, Domain 2"/>
    <property type="match status" value="1"/>
</dbReference>
<feature type="domain" description="tRNA synthetases class I (E and Q) anti-codon binding" evidence="15">
    <location>
        <begin position="157"/>
        <end position="230"/>
    </location>
</feature>
<dbReference type="PANTHER" id="PTHR43097:SF5">
    <property type="entry name" value="GLUTAMATE--TRNA LIGASE"/>
    <property type="match status" value="1"/>
</dbReference>
<keyword evidence="5 12" id="KW-0436">Ligase</keyword>
<evidence type="ECO:0000259" key="13">
    <source>
        <dbReference type="Pfam" id="PF00749"/>
    </source>
</evidence>
<dbReference type="InterPro" id="IPR049437">
    <property type="entry name" value="tRNA-synt_1c_C2"/>
</dbReference>
<organism evidence="16 17">
    <name type="scientific">Imshaugia aleurites</name>
    <dbReference type="NCBI Taxonomy" id="172621"/>
    <lineage>
        <taxon>Eukaryota</taxon>
        <taxon>Fungi</taxon>
        <taxon>Dikarya</taxon>
        <taxon>Ascomycota</taxon>
        <taxon>Pezizomycotina</taxon>
        <taxon>Lecanoromycetes</taxon>
        <taxon>OSLEUM clade</taxon>
        <taxon>Lecanoromycetidae</taxon>
        <taxon>Lecanorales</taxon>
        <taxon>Lecanorineae</taxon>
        <taxon>Parmeliaceae</taxon>
        <taxon>Imshaugia</taxon>
    </lineage>
</organism>
<proteinExistence type="inferred from homology"/>
<dbReference type="Pfam" id="PF03950">
    <property type="entry name" value="tRNA-synt_1c_C"/>
    <property type="match status" value="1"/>
</dbReference>
<evidence type="ECO:0000256" key="11">
    <source>
        <dbReference type="ARBA" id="ARBA00048351"/>
    </source>
</evidence>
<evidence type="ECO:0000256" key="12">
    <source>
        <dbReference type="RuleBase" id="RU363037"/>
    </source>
</evidence>
<dbReference type="InterPro" id="IPR020058">
    <property type="entry name" value="Glu/Gln-tRNA-synth_Ib_cat-dom"/>
</dbReference>
<dbReference type="FunFam" id="2.40.240.10:FF:000004">
    <property type="entry name" value="Glutamyl-tRNA synthetase, cytoplasmic"/>
    <property type="match status" value="1"/>
</dbReference>